<dbReference type="GO" id="GO:0016787">
    <property type="term" value="F:hydrolase activity"/>
    <property type="evidence" value="ECO:0007669"/>
    <property type="project" value="UniProtKB-KW"/>
</dbReference>
<proteinExistence type="predicted"/>
<dbReference type="Proteomes" id="UP000324233">
    <property type="component" value="Chromosome"/>
</dbReference>
<keyword evidence="2" id="KW-1003">Cell membrane</keyword>
<evidence type="ECO:0000256" key="11">
    <source>
        <dbReference type="ARBA" id="ARBA00043078"/>
    </source>
</evidence>
<evidence type="ECO:0000256" key="1">
    <source>
        <dbReference type="ARBA" id="ARBA00004236"/>
    </source>
</evidence>
<reference evidence="13 14" key="1">
    <citation type="submission" date="2019-08" db="EMBL/GenBank/DDBJ databases">
        <title>Deep-cultivation of Planctomycetes and their phenomic and genomic characterization uncovers novel biology.</title>
        <authorList>
            <person name="Wiegand S."/>
            <person name="Jogler M."/>
            <person name="Boedeker C."/>
            <person name="Pinto D."/>
            <person name="Vollmers J."/>
            <person name="Rivas-Marin E."/>
            <person name="Kohn T."/>
            <person name="Peeters S.H."/>
            <person name="Heuer A."/>
            <person name="Rast P."/>
            <person name="Oberbeckmann S."/>
            <person name="Bunk B."/>
            <person name="Jeske O."/>
            <person name="Meyerdierks A."/>
            <person name="Storesund J.E."/>
            <person name="Kallscheuer N."/>
            <person name="Luecker S."/>
            <person name="Lage O.M."/>
            <person name="Pohl T."/>
            <person name="Merkel B.J."/>
            <person name="Hornburger P."/>
            <person name="Mueller R.-W."/>
            <person name="Bruemmer F."/>
            <person name="Labrenz M."/>
            <person name="Spormann A.M."/>
            <person name="Op den Camp H."/>
            <person name="Overmann J."/>
            <person name="Amann R."/>
            <person name="Jetten M.S.M."/>
            <person name="Mascher T."/>
            <person name="Medema M.H."/>
            <person name="Devos D.P."/>
            <person name="Kaster A.-K."/>
            <person name="Ovreas L."/>
            <person name="Rohde M."/>
            <person name="Galperin M.Y."/>
            <person name="Jogler C."/>
        </authorList>
    </citation>
    <scope>NUCLEOTIDE SEQUENCE [LARGE SCALE GENOMIC DNA]</scope>
    <source>
        <strain evidence="13 14">OJF2</strain>
    </source>
</reference>
<evidence type="ECO:0000256" key="9">
    <source>
        <dbReference type="ARBA" id="ARBA00037649"/>
    </source>
</evidence>
<keyword evidence="12" id="KW-0732">Signal</keyword>
<name>A0A5B9VVD3_9BACT</name>
<evidence type="ECO:0000256" key="7">
    <source>
        <dbReference type="ARBA" id="ARBA00023316"/>
    </source>
</evidence>
<protein>
    <recommendedName>
        <fullName evidence="11">Endo-1,3-beta-glucanase btgC</fullName>
    </recommendedName>
    <alternativeName>
        <fullName evidence="10">Laminarinase btgC</fullName>
    </alternativeName>
</protein>
<evidence type="ECO:0000256" key="10">
    <source>
        <dbReference type="ARBA" id="ARBA00042373"/>
    </source>
</evidence>
<evidence type="ECO:0000256" key="2">
    <source>
        <dbReference type="ARBA" id="ARBA00022475"/>
    </source>
</evidence>
<dbReference type="PANTHER" id="PTHR16631:SF17">
    <property type="entry name" value="GLUCAN ENDO-1,3-BETA-GLUCOSIDASE BTGC"/>
    <property type="match status" value="1"/>
</dbReference>
<dbReference type="AlphaFoldDB" id="A0A5B9VVD3"/>
<sequence precursor="true">MRYRVAAFAMSALLAAAASRPAAEEPSLYAYLAGTPAPSMIGYTPSELDPRQEANQKKLATSSIRADLEALRPAFDGLVLYGYNEACTPRIVGLAVELKFRAVLLAIWDPKSAAELDGVAQLARLHRDELAIGVIVGNEGLTFGRYEADDLAIAARRLRKTLPAGVPIGTSEPLAAYAKAERKLMSYGDFLAPNIHPVFDRKGLGPAEAAAWVREEALALAARSGKPVIVKETGLPHAGRENYSPEAQAAFWDAYLAPGRVARPSPDSAPAARAFHSVAFEAFDLPWKSEASGLVIEQSWGLLSARRKPYPAFQVWKDRGAR</sequence>
<evidence type="ECO:0000256" key="8">
    <source>
        <dbReference type="ARBA" id="ARBA00023326"/>
    </source>
</evidence>
<gene>
    <name evidence="13" type="ORF">OJF2_05030</name>
</gene>
<keyword evidence="3" id="KW-0378">Hydrolase</keyword>
<dbReference type="KEGG" id="agv:OJF2_05030"/>
<feature type="signal peptide" evidence="12">
    <location>
        <begin position="1"/>
        <end position="22"/>
    </location>
</feature>
<evidence type="ECO:0000256" key="3">
    <source>
        <dbReference type="ARBA" id="ARBA00022801"/>
    </source>
</evidence>
<dbReference type="GO" id="GO:0000272">
    <property type="term" value="P:polysaccharide catabolic process"/>
    <property type="evidence" value="ECO:0007669"/>
    <property type="project" value="UniProtKB-KW"/>
</dbReference>
<comment type="function">
    <text evidence="9">Glucanases play a role in cell expansion during growth, in cell-cell fusion during mating, and in spore release during sporulation. This enzyme may be involved in beta-glucan degradation. Active on laminarin and lichenan.</text>
</comment>
<keyword evidence="14" id="KW-1185">Reference proteome</keyword>
<keyword evidence="6" id="KW-0119">Carbohydrate metabolism</keyword>
<accession>A0A5B9VVD3</accession>
<keyword evidence="5" id="KW-0325">Glycoprotein</keyword>
<keyword evidence="7" id="KW-0961">Cell wall biogenesis/degradation</keyword>
<dbReference type="SUPFAM" id="SSF51445">
    <property type="entry name" value="(Trans)glycosidases"/>
    <property type="match status" value="1"/>
</dbReference>
<evidence type="ECO:0000256" key="4">
    <source>
        <dbReference type="ARBA" id="ARBA00023136"/>
    </source>
</evidence>
<dbReference type="InterPro" id="IPR017853">
    <property type="entry name" value="GH"/>
</dbReference>
<organism evidence="13 14">
    <name type="scientific">Aquisphaera giovannonii</name>
    <dbReference type="NCBI Taxonomy" id="406548"/>
    <lineage>
        <taxon>Bacteria</taxon>
        <taxon>Pseudomonadati</taxon>
        <taxon>Planctomycetota</taxon>
        <taxon>Planctomycetia</taxon>
        <taxon>Isosphaerales</taxon>
        <taxon>Isosphaeraceae</taxon>
        <taxon>Aquisphaera</taxon>
    </lineage>
</organism>
<keyword evidence="4" id="KW-0472">Membrane</keyword>
<dbReference type="InterPro" id="IPR050732">
    <property type="entry name" value="Beta-glucan_modifiers"/>
</dbReference>
<evidence type="ECO:0000256" key="6">
    <source>
        <dbReference type="ARBA" id="ARBA00023277"/>
    </source>
</evidence>
<dbReference type="GO" id="GO:0005886">
    <property type="term" value="C:plasma membrane"/>
    <property type="evidence" value="ECO:0007669"/>
    <property type="project" value="UniProtKB-SubCell"/>
</dbReference>
<feature type="chain" id="PRO_5022765842" description="Endo-1,3-beta-glucanase btgC" evidence="12">
    <location>
        <begin position="23"/>
        <end position="322"/>
    </location>
</feature>
<keyword evidence="8" id="KW-0624">Polysaccharide degradation</keyword>
<dbReference type="RefSeq" id="WP_148590923.1">
    <property type="nucleotide sequence ID" value="NZ_CP042997.1"/>
</dbReference>
<dbReference type="Gene3D" id="3.20.20.80">
    <property type="entry name" value="Glycosidases"/>
    <property type="match status" value="1"/>
</dbReference>
<dbReference type="GO" id="GO:0071555">
    <property type="term" value="P:cell wall organization"/>
    <property type="evidence" value="ECO:0007669"/>
    <property type="project" value="UniProtKB-KW"/>
</dbReference>
<dbReference type="PANTHER" id="PTHR16631">
    <property type="entry name" value="GLUCAN 1,3-BETA-GLUCOSIDASE"/>
    <property type="match status" value="1"/>
</dbReference>
<dbReference type="EMBL" id="CP042997">
    <property type="protein sequence ID" value="QEH32034.1"/>
    <property type="molecule type" value="Genomic_DNA"/>
</dbReference>
<dbReference type="OrthoDB" id="7057330at2"/>
<evidence type="ECO:0000256" key="12">
    <source>
        <dbReference type="SAM" id="SignalP"/>
    </source>
</evidence>
<evidence type="ECO:0000256" key="5">
    <source>
        <dbReference type="ARBA" id="ARBA00023180"/>
    </source>
</evidence>
<comment type="subcellular location">
    <subcellularLocation>
        <location evidence="1">Cell membrane</location>
    </subcellularLocation>
</comment>
<evidence type="ECO:0000313" key="13">
    <source>
        <dbReference type="EMBL" id="QEH32034.1"/>
    </source>
</evidence>
<evidence type="ECO:0000313" key="14">
    <source>
        <dbReference type="Proteomes" id="UP000324233"/>
    </source>
</evidence>